<feature type="region of interest" description="Disordered" evidence="1">
    <location>
        <begin position="52"/>
        <end position="104"/>
    </location>
</feature>
<dbReference type="AlphaFoldDB" id="A0A6A4ESD5"/>
<accession>A0A6A4ESD5</accession>
<keyword evidence="3" id="KW-1185">Reference proteome</keyword>
<dbReference type="Proteomes" id="UP000434957">
    <property type="component" value="Unassembled WGS sequence"/>
</dbReference>
<dbReference type="CDD" id="cd14686">
    <property type="entry name" value="bZIP"/>
    <property type="match status" value="1"/>
</dbReference>
<dbReference type="EMBL" id="QXFT01001105">
    <property type="protein sequence ID" value="KAE9328780.1"/>
    <property type="molecule type" value="Genomic_DNA"/>
</dbReference>
<evidence type="ECO:0008006" key="4">
    <source>
        <dbReference type="Google" id="ProtNLM"/>
    </source>
</evidence>
<feature type="compositionally biased region" description="Low complexity" evidence="1">
    <location>
        <begin position="69"/>
        <end position="78"/>
    </location>
</feature>
<sequence>TKVSASTRERCRVNQAKYRQRQREFADELDATISELREAIEALEEQRDTIVAHIPTHLSKPLTSPFAPSGGSRNTSSDSSEDLASRTKSPHWGPSVTLGPQWGAAWGREGEMGCSCAPGTDAAPCLVSATKTVINIAAPDDLHVYPRSTPSAPDLAAP</sequence>
<evidence type="ECO:0000313" key="3">
    <source>
        <dbReference type="Proteomes" id="UP000434957"/>
    </source>
</evidence>
<feature type="region of interest" description="Disordered" evidence="1">
    <location>
        <begin position="1"/>
        <end position="22"/>
    </location>
</feature>
<name>A0A6A4ESD5_9STRA</name>
<reference evidence="2 3" key="1">
    <citation type="submission" date="2018-08" db="EMBL/GenBank/DDBJ databases">
        <title>Genomic investigation of the strawberry pathogen Phytophthora fragariae indicates pathogenicity is determined by transcriptional variation in three key races.</title>
        <authorList>
            <person name="Adams T.M."/>
            <person name="Armitage A.D."/>
            <person name="Sobczyk M.K."/>
            <person name="Bates H.J."/>
            <person name="Dunwell J.M."/>
            <person name="Nellist C.F."/>
            <person name="Harrison R.J."/>
        </authorList>
    </citation>
    <scope>NUCLEOTIDE SEQUENCE [LARGE SCALE GENOMIC DNA]</scope>
    <source>
        <strain evidence="2 3">SCRP333</strain>
    </source>
</reference>
<evidence type="ECO:0000313" key="2">
    <source>
        <dbReference type="EMBL" id="KAE9328780.1"/>
    </source>
</evidence>
<organism evidence="2 3">
    <name type="scientific">Phytophthora rubi</name>
    <dbReference type="NCBI Taxonomy" id="129364"/>
    <lineage>
        <taxon>Eukaryota</taxon>
        <taxon>Sar</taxon>
        <taxon>Stramenopiles</taxon>
        <taxon>Oomycota</taxon>
        <taxon>Peronosporomycetes</taxon>
        <taxon>Peronosporales</taxon>
        <taxon>Peronosporaceae</taxon>
        <taxon>Phytophthora</taxon>
    </lineage>
</organism>
<feature type="non-terminal residue" evidence="2">
    <location>
        <position position="1"/>
    </location>
</feature>
<evidence type="ECO:0000256" key="1">
    <source>
        <dbReference type="SAM" id="MobiDB-lite"/>
    </source>
</evidence>
<gene>
    <name evidence="2" type="ORF">PR003_g15708</name>
</gene>
<proteinExistence type="predicted"/>
<comment type="caution">
    <text evidence="2">The sequence shown here is derived from an EMBL/GenBank/DDBJ whole genome shotgun (WGS) entry which is preliminary data.</text>
</comment>
<protein>
    <recommendedName>
        <fullName evidence="4">BZIP domain-containing protein</fullName>
    </recommendedName>
</protein>